<feature type="domain" description="Sulfatase N-terminal" evidence="3">
    <location>
        <begin position="60"/>
        <end position="404"/>
    </location>
</feature>
<sequence length="533" mass="60467">MKVLIGESPSKVYRITVMQNPHKLMMKRIKLISGIFLCATVLMGCKSKNEHTSTEKASKPNIIIYLTDDMGYGDLGCYGNPIIQTPAIDKFASEGVLLTDCHSAGTVCSPSRAGLLTGRHPYRSGIYYLQGYRGAHLRDSETTIAEMLKSGGYETAFMGKWHLSKLEKSEKIKEPHPGDQGFDYWFASTHNAYEGPKNFTKFIRNGDAVGEVDGWYCDVLTKEATDWLTNKRDKNKPFLLIVSTHEPHAPLSPPEEYSEKYNNSTVDSLEHAINYGGIARTEYDISQNKKEYYGTISQLDNAFANLMKTVDQENLKDNTMVIFTSDNGPEHPVNLEESKGEWEAPTRDFCFGTPGNFRGMKRYPYEGGHRVPGIVRFPGKISAGTTSDELVVATDFMITIATLAELETPKNNILDGTDALPAFLGKKTARNKPYLWVFPTHEDTYFRMPHMAMRYNDYTLLGWFPEKLENETLMDWMKSSVPVKFELYDLSNDPEQRNDLASIKPQLVDMIRPLMLKQWIEIRDEGPIWENMN</sequence>
<organism evidence="4 5">
    <name type="scientific">Arenibacter palladensis</name>
    <dbReference type="NCBI Taxonomy" id="237373"/>
    <lineage>
        <taxon>Bacteria</taxon>
        <taxon>Pseudomonadati</taxon>
        <taxon>Bacteroidota</taxon>
        <taxon>Flavobacteriia</taxon>
        <taxon>Flavobacteriales</taxon>
        <taxon>Flavobacteriaceae</taxon>
        <taxon>Arenibacter</taxon>
    </lineage>
</organism>
<name>A0A1M5EB54_9FLAO</name>
<dbReference type="SUPFAM" id="SSF53649">
    <property type="entry name" value="Alkaline phosphatase-like"/>
    <property type="match status" value="1"/>
</dbReference>
<evidence type="ECO:0000256" key="2">
    <source>
        <dbReference type="ARBA" id="ARBA00022801"/>
    </source>
</evidence>
<evidence type="ECO:0000313" key="5">
    <source>
        <dbReference type="Proteomes" id="UP000184406"/>
    </source>
</evidence>
<evidence type="ECO:0000259" key="3">
    <source>
        <dbReference type="Pfam" id="PF00884"/>
    </source>
</evidence>
<dbReference type="Gene3D" id="3.40.720.10">
    <property type="entry name" value="Alkaline Phosphatase, subunit A"/>
    <property type="match status" value="1"/>
</dbReference>
<dbReference type="GO" id="GO:0004065">
    <property type="term" value="F:arylsulfatase activity"/>
    <property type="evidence" value="ECO:0007669"/>
    <property type="project" value="TreeGrafter"/>
</dbReference>
<gene>
    <name evidence="4" type="ORF">SAMN03080594_10761</name>
</gene>
<dbReference type="InterPro" id="IPR050738">
    <property type="entry name" value="Sulfatase"/>
</dbReference>
<comment type="similarity">
    <text evidence="1">Belongs to the sulfatase family.</text>
</comment>
<evidence type="ECO:0000256" key="1">
    <source>
        <dbReference type="ARBA" id="ARBA00008779"/>
    </source>
</evidence>
<dbReference type="Proteomes" id="UP000184406">
    <property type="component" value="Unassembled WGS sequence"/>
</dbReference>
<protein>
    <submittedName>
        <fullName evidence="4">Arylsulfatase A</fullName>
    </submittedName>
</protein>
<dbReference type="PANTHER" id="PTHR42693">
    <property type="entry name" value="ARYLSULFATASE FAMILY MEMBER"/>
    <property type="match status" value="1"/>
</dbReference>
<reference evidence="5" key="1">
    <citation type="submission" date="2016-11" db="EMBL/GenBank/DDBJ databases">
        <authorList>
            <person name="Varghese N."/>
            <person name="Submissions S."/>
        </authorList>
    </citation>
    <scope>NUCLEOTIDE SEQUENCE [LARGE SCALE GENOMIC DNA]</scope>
    <source>
        <strain evidence="5">DSM 17539</strain>
    </source>
</reference>
<proteinExistence type="inferred from homology"/>
<accession>A0A1M5EB54</accession>
<dbReference type="AlphaFoldDB" id="A0A1M5EB54"/>
<keyword evidence="2" id="KW-0378">Hydrolase</keyword>
<dbReference type="PANTHER" id="PTHR42693:SF53">
    <property type="entry name" value="ENDO-4-O-SULFATASE"/>
    <property type="match status" value="1"/>
</dbReference>
<dbReference type="Gene3D" id="3.30.1120.10">
    <property type="match status" value="1"/>
</dbReference>
<dbReference type="InterPro" id="IPR000917">
    <property type="entry name" value="Sulfatase_N"/>
</dbReference>
<evidence type="ECO:0000313" key="4">
    <source>
        <dbReference type="EMBL" id="SHF76425.1"/>
    </source>
</evidence>
<dbReference type="Pfam" id="PF00884">
    <property type="entry name" value="Sulfatase"/>
    <property type="match status" value="1"/>
</dbReference>
<keyword evidence="5" id="KW-1185">Reference proteome</keyword>
<dbReference type="InterPro" id="IPR017850">
    <property type="entry name" value="Alkaline_phosphatase_core_sf"/>
</dbReference>
<dbReference type="EMBL" id="FQUX01000007">
    <property type="protein sequence ID" value="SHF76425.1"/>
    <property type="molecule type" value="Genomic_DNA"/>
</dbReference>